<keyword evidence="2" id="KW-1185">Reference proteome</keyword>
<evidence type="ECO:0000313" key="1">
    <source>
        <dbReference type="EMBL" id="GEM51457.1"/>
    </source>
</evidence>
<gene>
    <name evidence="1" type="ORF">EB1_12470</name>
</gene>
<comment type="caution">
    <text evidence="1">The sequence shown here is derived from an EMBL/GenBank/DDBJ whole genome shotgun (WGS) entry which is preliminary data.</text>
</comment>
<organism evidence="1 2">
    <name type="scientific">Empedobacter brevis NBRC 14943 = ATCC 43319</name>
    <dbReference type="NCBI Taxonomy" id="1218108"/>
    <lineage>
        <taxon>Bacteria</taxon>
        <taxon>Pseudomonadati</taxon>
        <taxon>Bacteroidota</taxon>
        <taxon>Flavobacteriia</taxon>
        <taxon>Flavobacteriales</taxon>
        <taxon>Weeksellaceae</taxon>
        <taxon>Empedobacter</taxon>
    </lineage>
</organism>
<protein>
    <submittedName>
        <fullName evidence="1">Uncharacterized protein</fullName>
    </submittedName>
</protein>
<sequence length="54" mass="6674">MTKSLEEKKEFVDDVYKNDRLIGLTLFLYKVKIHKDLKSKEEYENFIKILFIYR</sequence>
<dbReference type="Proteomes" id="UP000321245">
    <property type="component" value="Unassembled WGS sequence"/>
</dbReference>
<name>A0A511NFQ7_9FLAO</name>
<dbReference type="AlphaFoldDB" id="A0A511NFQ7"/>
<evidence type="ECO:0000313" key="2">
    <source>
        <dbReference type="Proteomes" id="UP000321245"/>
    </source>
</evidence>
<dbReference type="EMBL" id="BJXC01000006">
    <property type="protein sequence ID" value="GEM51457.1"/>
    <property type="molecule type" value="Genomic_DNA"/>
</dbReference>
<accession>A0A511NFQ7</accession>
<proteinExistence type="predicted"/>
<reference evidence="1 2" key="1">
    <citation type="submission" date="2019-07" db="EMBL/GenBank/DDBJ databases">
        <title>Whole genome shotgun sequence of Empedobacter brevis NBRC 14943.</title>
        <authorList>
            <person name="Hosoyama A."/>
            <person name="Uohara A."/>
            <person name="Ohji S."/>
            <person name="Ichikawa N."/>
        </authorList>
    </citation>
    <scope>NUCLEOTIDE SEQUENCE [LARGE SCALE GENOMIC DNA]</scope>
    <source>
        <strain evidence="1 2">NBRC 14943</strain>
    </source>
</reference>
<dbReference type="STRING" id="1218108.GCA_000382425_02544"/>